<feature type="domain" description="Glycosyl transferase family 1" evidence="1">
    <location>
        <begin position="286"/>
        <end position="443"/>
    </location>
</feature>
<evidence type="ECO:0000259" key="1">
    <source>
        <dbReference type="Pfam" id="PF00534"/>
    </source>
</evidence>
<dbReference type="RefSeq" id="WP_091615707.1">
    <property type="nucleotide sequence ID" value="NZ_FNNC01000006.1"/>
</dbReference>
<evidence type="ECO:0000313" key="4">
    <source>
        <dbReference type="Proteomes" id="UP000199488"/>
    </source>
</evidence>
<accession>A0A1H2WV84</accession>
<dbReference type="InterPro" id="IPR047691">
    <property type="entry name" value="PelF-like"/>
</dbReference>
<proteinExistence type="predicted"/>
<dbReference type="STRING" id="1122204.SAMN05421781_2510"/>
<dbReference type="SUPFAM" id="SSF53756">
    <property type="entry name" value="UDP-Glycosyltransferase/glycogen phosphorylase"/>
    <property type="match status" value="1"/>
</dbReference>
<protein>
    <submittedName>
        <fullName evidence="3">Glycosyltransferase involved in cell wall bisynthesis</fullName>
    </submittedName>
</protein>
<evidence type="ECO:0000259" key="2">
    <source>
        <dbReference type="Pfam" id="PF11997"/>
    </source>
</evidence>
<gene>
    <name evidence="3" type="ORF">SAMN05421781_2510</name>
</gene>
<evidence type="ECO:0000313" key="3">
    <source>
        <dbReference type="EMBL" id="SDW84475.1"/>
    </source>
</evidence>
<dbReference type="Pfam" id="PF00534">
    <property type="entry name" value="Glycos_transf_1"/>
    <property type="match status" value="1"/>
</dbReference>
<reference evidence="3 4" key="1">
    <citation type="submission" date="2016-10" db="EMBL/GenBank/DDBJ databases">
        <authorList>
            <person name="de Groot N.N."/>
        </authorList>
    </citation>
    <scope>NUCLEOTIDE SEQUENCE [LARGE SCALE GENOMIC DNA]</scope>
    <source>
        <strain evidence="3 4">DSM 23126</strain>
    </source>
</reference>
<dbReference type="Proteomes" id="UP000199488">
    <property type="component" value="Unassembled WGS sequence"/>
</dbReference>
<sequence>MKIGMVVEGSYPYVSGGVASWVQMLVKQMPEHEFVIIAITPEPISPEDYRYELPRNISQVLNLPLNMQQPRRQRNFQLTPEDEEAITEWMMFESVRSDALVALGQKLGGTENFFSSSLFWEIVQQSYDKENQSGSFIDYFWMWRGMFAPVIELLQFSFPELDIVHSASTGYAGMVAAAIKKQQEIPYLLTEHGIYSREREEEILQADWIPDYYKQRWITFFHHLSRQAYKEADDVITLFARNGELQEDIGADPAKIEIIPNGIDYSRLSLIEKDNHHRSYVHIGAIVRVVPIKDIKTMIHAGNILKSRSVPFKLTIMGPLDEDLEYAGECRRLVDQLGLQDHVFLVGKVNITDYLPTFDVCLLTSISEGQPLAVLEGMAAGLPFIATNVGSCSELIHGREGDPYGPAGFVVPPVNPDQVAQRCEWIYQHPEEADKFGRNGQNRVEAYYQIHQFIQEYTERYHQRGLEYGRHRV</sequence>
<dbReference type="GO" id="GO:0016757">
    <property type="term" value="F:glycosyltransferase activity"/>
    <property type="evidence" value="ECO:0007669"/>
    <property type="project" value="InterPro"/>
</dbReference>
<feature type="domain" description="DUF3492" evidence="2">
    <location>
        <begin position="1"/>
        <end position="253"/>
    </location>
</feature>
<dbReference type="NCBIfam" id="NF038011">
    <property type="entry name" value="PelF"/>
    <property type="match status" value="1"/>
</dbReference>
<dbReference type="InterPro" id="IPR022622">
    <property type="entry name" value="DUF3492"/>
</dbReference>
<dbReference type="AlphaFoldDB" id="A0A1H2WV84"/>
<keyword evidence="4" id="KW-1185">Reference proteome</keyword>
<dbReference type="Pfam" id="PF11997">
    <property type="entry name" value="DUF3492"/>
    <property type="match status" value="1"/>
</dbReference>
<dbReference type="Gene3D" id="3.40.50.2000">
    <property type="entry name" value="Glycogen Phosphorylase B"/>
    <property type="match status" value="2"/>
</dbReference>
<dbReference type="PANTHER" id="PTHR12526:SF608">
    <property type="entry name" value="PELF"/>
    <property type="match status" value="1"/>
</dbReference>
<dbReference type="OrthoDB" id="9772485at2"/>
<name>A0A1H2WV84_9BACI</name>
<keyword evidence="3" id="KW-0808">Transferase</keyword>
<organism evidence="3 4">
    <name type="scientific">Marinococcus luteus</name>
    <dbReference type="NCBI Taxonomy" id="1122204"/>
    <lineage>
        <taxon>Bacteria</taxon>
        <taxon>Bacillati</taxon>
        <taxon>Bacillota</taxon>
        <taxon>Bacilli</taxon>
        <taxon>Bacillales</taxon>
        <taxon>Bacillaceae</taxon>
        <taxon>Marinococcus</taxon>
    </lineage>
</organism>
<dbReference type="PANTHER" id="PTHR12526">
    <property type="entry name" value="GLYCOSYLTRANSFERASE"/>
    <property type="match status" value="1"/>
</dbReference>
<dbReference type="InterPro" id="IPR001296">
    <property type="entry name" value="Glyco_trans_1"/>
</dbReference>
<dbReference type="EMBL" id="FNNC01000006">
    <property type="protein sequence ID" value="SDW84475.1"/>
    <property type="molecule type" value="Genomic_DNA"/>
</dbReference>